<sequence>MMLPYDVLCLILDHSRVNDHDVPSRATVATWASAARVSRNWTAPARTMLYRHADLTGVEGGQPGPWVPLYIRTMRTYPHLRALVRILHIATRGTPFPELHGWIPLLPRDSLAFLDYSWDDNKWDKFGDSSRLTVLQAPAVRSIRKLHICGSYSPTVLASIMTLSRLEELVITVERMQDLTFHVPTPTPRLKHLDITIKPTFSAPSFDLLHILVAAPQLETLTIRMQTLDLFAYKGLSRALRSTTPALKVLGLYGNLEKWTEFDCPFMDGLIAQSPSLEVVSCHQGTFTHHFFRHLPPTVKVLNLVIPSPTSLSDKCRKALVQCLRDARKRDLSLSRVFVWPRWEEDTLYDIMADACSASGIEFRSQ</sequence>
<dbReference type="AlphaFoldDB" id="A0A371CWA9"/>
<dbReference type="Proteomes" id="UP000256964">
    <property type="component" value="Unassembled WGS sequence"/>
</dbReference>
<accession>A0A371CWA9</accession>
<evidence type="ECO:0000313" key="2">
    <source>
        <dbReference type="Proteomes" id="UP000256964"/>
    </source>
</evidence>
<keyword evidence="2" id="KW-1185">Reference proteome</keyword>
<evidence type="ECO:0008006" key="3">
    <source>
        <dbReference type="Google" id="ProtNLM"/>
    </source>
</evidence>
<reference evidence="1 2" key="1">
    <citation type="journal article" date="2018" name="Biotechnol. Biofuels">
        <title>Integrative visual omics of the white-rot fungus Polyporus brumalis exposes the biotechnological potential of its oxidative enzymes for delignifying raw plant biomass.</title>
        <authorList>
            <person name="Miyauchi S."/>
            <person name="Rancon A."/>
            <person name="Drula E."/>
            <person name="Hage H."/>
            <person name="Chaduli D."/>
            <person name="Favel A."/>
            <person name="Grisel S."/>
            <person name="Henrissat B."/>
            <person name="Herpoel-Gimbert I."/>
            <person name="Ruiz-Duenas F.J."/>
            <person name="Chevret D."/>
            <person name="Hainaut M."/>
            <person name="Lin J."/>
            <person name="Wang M."/>
            <person name="Pangilinan J."/>
            <person name="Lipzen A."/>
            <person name="Lesage-Meessen L."/>
            <person name="Navarro D."/>
            <person name="Riley R."/>
            <person name="Grigoriev I.V."/>
            <person name="Zhou S."/>
            <person name="Raouche S."/>
            <person name="Rosso M.N."/>
        </authorList>
    </citation>
    <scope>NUCLEOTIDE SEQUENCE [LARGE SCALE GENOMIC DNA]</scope>
    <source>
        <strain evidence="1 2">BRFM 1820</strain>
    </source>
</reference>
<proteinExistence type="predicted"/>
<dbReference type="OrthoDB" id="2736064at2759"/>
<organism evidence="1 2">
    <name type="scientific">Lentinus brumalis</name>
    <dbReference type="NCBI Taxonomy" id="2498619"/>
    <lineage>
        <taxon>Eukaryota</taxon>
        <taxon>Fungi</taxon>
        <taxon>Dikarya</taxon>
        <taxon>Basidiomycota</taxon>
        <taxon>Agaricomycotina</taxon>
        <taxon>Agaricomycetes</taxon>
        <taxon>Polyporales</taxon>
        <taxon>Polyporaceae</taxon>
        <taxon>Lentinus</taxon>
    </lineage>
</organism>
<dbReference type="Gene3D" id="3.80.10.10">
    <property type="entry name" value="Ribonuclease Inhibitor"/>
    <property type="match status" value="1"/>
</dbReference>
<gene>
    <name evidence="1" type="ORF">OH76DRAFT_1090470</name>
</gene>
<dbReference type="SUPFAM" id="SSF52047">
    <property type="entry name" value="RNI-like"/>
    <property type="match status" value="1"/>
</dbReference>
<dbReference type="EMBL" id="KZ857448">
    <property type="protein sequence ID" value="RDX44555.1"/>
    <property type="molecule type" value="Genomic_DNA"/>
</dbReference>
<name>A0A371CWA9_9APHY</name>
<evidence type="ECO:0000313" key="1">
    <source>
        <dbReference type="EMBL" id="RDX44555.1"/>
    </source>
</evidence>
<protein>
    <recommendedName>
        <fullName evidence="3">F-box domain-containing protein</fullName>
    </recommendedName>
</protein>
<dbReference type="InterPro" id="IPR032675">
    <property type="entry name" value="LRR_dom_sf"/>
</dbReference>